<name>A0A319BUJ8_ASPVC</name>
<reference evidence="1" key="1">
    <citation type="submission" date="2016-12" db="EMBL/GenBank/DDBJ databases">
        <title>The genomes of Aspergillus section Nigri reveals drivers in fungal speciation.</title>
        <authorList>
            <consortium name="DOE Joint Genome Institute"/>
            <person name="Vesth T.C."/>
            <person name="Nybo J."/>
            <person name="Theobald S."/>
            <person name="Brandl J."/>
            <person name="Frisvad J.C."/>
            <person name="Nielsen K.F."/>
            <person name="Lyhne E.K."/>
            <person name="Kogle M.E."/>
            <person name="Kuo A."/>
            <person name="Riley R."/>
            <person name="Clum A."/>
            <person name="Nolan M."/>
            <person name="Lipzen A."/>
            <person name="Salamov A."/>
            <person name="Henrissat B."/>
            <person name="Wiebenga A."/>
            <person name="De Vries R.P."/>
            <person name="Grigoriev I.V."/>
            <person name="Mortensen U.H."/>
            <person name="Andersen M.R."/>
            <person name="Baker S.E."/>
        </authorList>
    </citation>
    <scope>NUCLEOTIDE SEQUENCE [LARGE SCALE GENOMIC DNA]</scope>
    <source>
        <strain evidence="1">CBS 113365</strain>
    </source>
</reference>
<proteinExistence type="predicted"/>
<accession>A0A319BUJ8</accession>
<gene>
    <name evidence="1" type="ORF">BO88DRAFT_461972</name>
</gene>
<protein>
    <recommendedName>
        <fullName evidence="3">F-box domain-containing protein</fullName>
    </recommendedName>
</protein>
<dbReference type="GeneID" id="37215794"/>
<dbReference type="AlphaFoldDB" id="A0A319BUJ8"/>
<dbReference type="RefSeq" id="XP_025563337.1">
    <property type="nucleotide sequence ID" value="XM_025711202.1"/>
</dbReference>
<keyword evidence="2" id="KW-1185">Reference proteome</keyword>
<evidence type="ECO:0000313" key="1">
    <source>
        <dbReference type="EMBL" id="PYH69543.1"/>
    </source>
</evidence>
<evidence type="ECO:0000313" key="2">
    <source>
        <dbReference type="Proteomes" id="UP000248405"/>
    </source>
</evidence>
<dbReference type="OrthoDB" id="4381838at2759"/>
<evidence type="ECO:0008006" key="3">
    <source>
        <dbReference type="Google" id="ProtNLM"/>
    </source>
</evidence>
<dbReference type="EMBL" id="KZ821623">
    <property type="protein sequence ID" value="PYH69543.1"/>
    <property type="molecule type" value="Genomic_DNA"/>
</dbReference>
<organism evidence="1 2">
    <name type="scientific">Aspergillus vadensis (strain CBS 113365 / IMI 142717 / IBT 24658)</name>
    <dbReference type="NCBI Taxonomy" id="1448311"/>
    <lineage>
        <taxon>Eukaryota</taxon>
        <taxon>Fungi</taxon>
        <taxon>Dikarya</taxon>
        <taxon>Ascomycota</taxon>
        <taxon>Pezizomycotina</taxon>
        <taxon>Eurotiomycetes</taxon>
        <taxon>Eurotiomycetidae</taxon>
        <taxon>Eurotiales</taxon>
        <taxon>Aspergillaceae</taxon>
        <taxon>Aspergillus</taxon>
        <taxon>Aspergillus subgen. Circumdati</taxon>
    </lineage>
</organism>
<sequence length="340" mass="40479">MEDHNANWPDIDIDPYPNPSYKWVPFCYICCSGFTTVPRDHSLGRDTYSRPNASEITYTAHELEELHALTYPGWRTLFRLIMFDPKSRSYKLSGISQNFYPWRKFHAPWNEDDGLISVGNYKRIWRHRLAAPKLVQCKENIEKQSSLAGYLVHARCWREFLRVNNWHHHLTKENLGILSRALRMRCFKECLYIYYDDPVESFLLMEPRDPLGMTSVRRFVTRCRNRAKIKASNIPCSTDSWLIRLPMELQYMVMDYLSYEDVCSVLEGIQWTVDKGYWKLRLNLDLFSEIQSILHEDLDWRWLCLKLEVLEHSQAGLDRKRFFTLLEEIAVQYGLTKTIK</sequence>
<dbReference type="Proteomes" id="UP000248405">
    <property type="component" value="Unassembled WGS sequence"/>
</dbReference>